<evidence type="ECO:0000313" key="4">
    <source>
        <dbReference type="Proteomes" id="UP001549921"/>
    </source>
</evidence>
<reference evidence="3 4" key="1">
    <citation type="submission" date="2024-06" db="EMBL/GenBank/DDBJ databases">
        <title>A chromosome-level genome assembly of beet webworm, Loxostege sticticalis.</title>
        <authorList>
            <person name="Zhang Y."/>
        </authorList>
    </citation>
    <scope>NUCLEOTIDE SEQUENCE [LARGE SCALE GENOMIC DNA]</scope>
    <source>
        <strain evidence="3">AQ028</strain>
        <tissue evidence="3">Male pupae</tissue>
    </source>
</reference>
<keyword evidence="1" id="KW-0175">Coiled coil</keyword>
<dbReference type="PANTHER" id="PTHR10773:SF19">
    <property type="match status" value="1"/>
</dbReference>
<sequence length="849" mass="96604">MNKKLSARTRALVSACLQNSSDDEDENYSGHVVFSFILFLKSDLSDANVSIYVLLNTLLSSFFCSVEEKSIEPPPYSPLTPRPLSNHNVITYDKQFANSSPSIIMPVPHPMSPRPNQSTLSDPPSSPVRSMSPETANIFNMLTDDFENECGASQQMFNINENNPLVSPASSNRTEVIFDEDDSVQDPDFVADNYTGGSDNSSGVSESLITSIPNLYSVTNTDETESQTSSHSNQILEENTSESTRSPLGRPKKGRKRKYGGHTREERKKRKYQNLPYVNSRKQRIDPKPFLDYNCNCPKKCQEKISRENRLSEFQKFYALGTYAAQNMFIAACVKETPIKRSYVSASSNDSKKKTFTRIYHLNDVPVCKKMFLSTLQTTSKRVNTSLCKKRDDCITDKRGSQGGHNRATNESEEFIINVIQKLPTYVSHYRRADYDDAKFLRSDMTLPTIYKLYEDEAKLAGQKVLSFSKVKHVFLTKFNLRTKPLKKDTCNKCDYFSSKKLKGSEEEKAMLEEAHSEHLQKAKALQQQLKNDMQLAKEDRFTETITFDLQKTLPLPRIPTNVVFYKRQLWVYNLGIHSGSDDQAHCNVWVEGEAGRGSQEVGSCLYKHIIERLGDSGVKNLILWSDSCGGQNRNIKLTLMLKALLNDHPTLETIRLRFLESGHSFLPNDTDFGRIECALKLQQRLYTPEDYMQIMQVCKKNKPMQIQRMKTEDFLSSANLEKKITNRKKATDGSKVSWLNTKEIMLKKEDEFSIFMRSNLDDDHIQVNIKKSLRGNTGLLTKQAMDPLWPNGKPIPEAKMNDLKSLLHLIPDDAQECYKKLTGNTTVQDDIDGFSGTVDFELENEDAD</sequence>
<feature type="region of interest" description="Disordered" evidence="2">
    <location>
        <begin position="108"/>
        <end position="131"/>
    </location>
</feature>
<dbReference type="EMBL" id="JBEDNZ010000011">
    <property type="protein sequence ID" value="KAL0831882.1"/>
    <property type="molecule type" value="Genomic_DNA"/>
</dbReference>
<organism evidence="3 4">
    <name type="scientific">Loxostege sticticalis</name>
    <name type="common">Beet webworm moth</name>
    <dbReference type="NCBI Taxonomy" id="481309"/>
    <lineage>
        <taxon>Eukaryota</taxon>
        <taxon>Metazoa</taxon>
        <taxon>Ecdysozoa</taxon>
        <taxon>Arthropoda</taxon>
        <taxon>Hexapoda</taxon>
        <taxon>Insecta</taxon>
        <taxon>Pterygota</taxon>
        <taxon>Neoptera</taxon>
        <taxon>Endopterygota</taxon>
        <taxon>Lepidoptera</taxon>
        <taxon>Glossata</taxon>
        <taxon>Ditrysia</taxon>
        <taxon>Pyraloidea</taxon>
        <taxon>Crambidae</taxon>
        <taxon>Pyraustinae</taxon>
        <taxon>Loxostege</taxon>
    </lineage>
</organism>
<accession>A0ABD0T1K9</accession>
<feature type="compositionally biased region" description="Polar residues" evidence="2">
    <location>
        <begin position="221"/>
        <end position="246"/>
    </location>
</feature>
<dbReference type="Proteomes" id="UP001549921">
    <property type="component" value="Unassembled WGS sequence"/>
</dbReference>
<evidence type="ECO:0000256" key="1">
    <source>
        <dbReference type="SAM" id="Coils"/>
    </source>
</evidence>
<name>A0ABD0T1K9_LOXSC</name>
<protein>
    <submittedName>
        <fullName evidence="3">Uncharacterized protein</fullName>
    </submittedName>
</protein>
<dbReference type="PANTHER" id="PTHR10773">
    <property type="entry name" value="DNA-DIRECTED RNA POLYMERASES I, II, AND III SUBUNIT RPABC2"/>
    <property type="match status" value="1"/>
</dbReference>
<proteinExistence type="predicted"/>
<feature type="region of interest" description="Disordered" evidence="2">
    <location>
        <begin position="221"/>
        <end position="271"/>
    </location>
</feature>
<comment type="caution">
    <text evidence="3">The sequence shown here is derived from an EMBL/GenBank/DDBJ whole genome shotgun (WGS) entry which is preliminary data.</text>
</comment>
<dbReference type="AlphaFoldDB" id="A0ABD0T1K9"/>
<feature type="compositionally biased region" description="Polar residues" evidence="2">
    <location>
        <begin position="195"/>
        <end position="206"/>
    </location>
</feature>
<feature type="compositionally biased region" description="Basic residues" evidence="2">
    <location>
        <begin position="250"/>
        <end position="271"/>
    </location>
</feature>
<feature type="compositionally biased region" description="Polar residues" evidence="2">
    <location>
        <begin position="114"/>
        <end position="131"/>
    </location>
</feature>
<feature type="region of interest" description="Disordered" evidence="2">
    <location>
        <begin position="179"/>
        <end position="206"/>
    </location>
</feature>
<feature type="coiled-coil region" evidence="1">
    <location>
        <begin position="502"/>
        <end position="540"/>
    </location>
</feature>
<gene>
    <name evidence="3" type="ORF">ABMA28_001412</name>
</gene>
<evidence type="ECO:0000313" key="3">
    <source>
        <dbReference type="EMBL" id="KAL0831882.1"/>
    </source>
</evidence>
<evidence type="ECO:0000256" key="2">
    <source>
        <dbReference type="SAM" id="MobiDB-lite"/>
    </source>
</evidence>